<keyword evidence="3" id="KW-1185">Reference proteome</keyword>
<evidence type="ECO:0000313" key="2">
    <source>
        <dbReference type="EMBL" id="CAK0911415.1"/>
    </source>
</evidence>
<evidence type="ECO:0000256" key="1">
    <source>
        <dbReference type="SAM" id="SignalP"/>
    </source>
</evidence>
<name>A0ABN9YF69_9DINO</name>
<dbReference type="EMBL" id="CAUYUJ010022570">
    <property type="protein sequence ID" value="CAK0911415.1"/>
    <property type="molecule type" value="Genomic_DNA"/>
</dbReference>
<feature type="signal peptide" evidence="1">
    <location>
        <begin position="1"/>
        <end position="22"/>
    </location>
</feature>
<protein>
    <submittedName>
        <fullName evidence="2">Uncharacterized protein</fullName>
    </submittedName>
</protein>
<feature type="chain" id="PRO_5046216275" evidence="1">
    <location>
        <begin position="23"/>
        <end position="147"/>
    </location>
</feature>
<sequence>MPRRGAFRVVLAVLAAIGGCRAISDHCRVDSVRGCECVLGSDLYKDTEGCDSNACAAPGGVDRFVHLIDGCSAKVRQAKMHCEEMQNVVRCAKELGCFDRNIEDVCTGMVRSDPTCELDCAAAFRAAGVGLTAVLMGLFTMSLHLQA</sequence>
<dbReference type="PROSITE" id="PS51257">
    <property type="entry name" value="PROKAR_LIPOPROTEIN"/>
    <property type="match status" value="1"/>
</dbReference>
<proteinExistence type="predicted"/>
<evidence type="ECO:0000313" key="3">
    <source>
        <dbReference type="Proteomes" id="UP001189429"/>
    </source>
</evidence>
<gene>
    <name evidence="2" type="ORF">PCOR1329_LOCUS85289</name>
</gene>
<keyword evidence="1" id="KW-0732">Signal</keyword>
<comment type="caution">
    <text evidence="2">The sequence shown here is derived from an EMBL/GenBank/DDBJ whole genome shotgun (WGS) entry which is preliminary data.</text>
</comment>
<dbReference type="Proteomes" id="UP001189429">
    <property type="component" value="Unassembled WGS sequence"/>
</dbReference>
<organism evidence="2 3">
    <name type="scientific">Prorocentrum cordatum</name>
    <dbReference type="NCBI Taxonomy" id="2364126"/>
    <lineage>
        <taxon>Eukaryota</taxon>
        <taxon>Sar</taxon>
        <taxon>Alveolata</taxon>
        <taxon>Dinophyceae</taxon>
        <taxon>Prorocentrales</taxon>
        <taxon>Prorocentraceae</taxon>
        <taxon>Prorocentrum</taxon>
    </lineage>
</organism>
<accession>A0ABN9YF69</accession>
<reference evidence="2" key="1">
    <citation type="submission" date="2023-10" db="EMBL/GenBank/DDBJ databases">
        <authorList>
            <person name="Chen Y."/>
            <person name="Shah S."/>
            <person name="Dougan E. K."/>
            <person name="Thang M."/>
            <person name="Chan C."/>
        </authorList>
    </citation>
    <scope>NUCLEOTIDE SEQUENCE [LARGE SCALE GENOMIC DNA]</scope>
</reference>